<dbReference type="RefSeq" id="WP_165610508.1">
    <property type="nucleotide sequence ID" value="NZ_FQWM01000003.1"/>
</dbReference>
<accession>A0A1M5QD36</accession>
<sequence length="56" mass="6421">MTLHLATKDVDETIDDLRAKLAEKDREIVQLRRDLADAQAQIPWLSEACGDDLWDL</sequence>
<dbReference type="Proteomes" id="UP000184211">
    <property type="component" value="Unassembled WGS sequence"/>
</dbReference>
<name>A0A1M5QD36_9RHOB</name>
<gene>
    <name evidence="2" type="ORF">SAMN04488044_1949</name>
</gene>
<keyword evidence="3" id="KW-1185">Reference proteome</keyword>
<keyword evidence="1" id="KW-0175">Coiled coil</keyword>
<evidence type="ECO:0000313" key="2">
    <source>
        <dbReference type="EMBL" id="SHH11639.1"/>
    </source>
</evidence>
<evidence type="ECO:0000313" key="3">
    <source>
        <dbReference type="Proteomes" id="UP000184211"/>
    </source>
</evidence>
<organism evidence="2 3">
    <name type="scientific">Cognatishimia maritima</name>
    <dbReference type="NCBI Taxonomy" id="870908"/>
    <lineage>
        <taxon>Bacteria</taxon>
        <taxon>Pseudomonadati</taxon>
        <taxon>Pseudomonadota</taxon>
        <taxon>Alphaproteobacteria</taxon>
        <taxon>Rhodobacterales</taxon>
        <taxon>Paracoccaceae</taxon>
        <taxon>Cognatishimia</taxon>
    </lineage>
</organism>
<proteinExistence type="predicted"/>
<dbReference type="Gene3D" id="1.20.5.490">
    <property type="entry name" value="Single helix bin"/>
    <property type="match status" value="1"/>
</dbReference>
<dbReference type="EMBL" id="FQWM01000003">
    <property type="protein sequence ID" value="SHH11639.1"/>
    <property type="molecule type" value="Genomic_DNA"/>
</dbReference>
<reference evidence="3" key="1">
    <citation type="submission" date="2016-11" db="EMBL/GenBank/DDBJ databases">
        <authorList>
            <person name="Varghese N."/>
            <person name="Submissions S."/>
        </authorList>
    </citation>
    <scope>NUCLEOTIDE SEQUENCE [LARGE SCALE GENOMIC DNA]</scope>
    <source>
        <strain evidence="3">DSM 28223</strain>
    </source>
</reference>
<dbReference type="STRING" id="870908.SAMN04488044_1949"/>
<evidence type="ECO:0000256" key="1">
    <source>
        <dbReference type="SAM" id="Coils"/>
    </source>
</evidence>
<dbReference type="AlphaFoldDB" id="A0A1M5QD36"/>
<protein>
    <submittedName>
        <fullName evidence="2">Uncharacterized protein</fullName>
    </submittedName>
</protein>
<feature type="coiled-coil region" evidence="1">
    <location>
        <begin position="7"/>
        <end position="41"/>
    </location>
</feature>